<gene>
    <name evidence="4 9" type="primary">proC</name>
    <name evidence="9" type="ORF">ENK44_15045</name>
</gene>
<dbReference type="PANTHER" id="PTHR11645:SF0">
    <property type="entry name" value="PYRROLINE-5-CARBOXYLATE REDUCTASE 3"/>
    <property type="match status" value="1"/>
</dbReference>
<dbReference type="HAMAP" id="MF_01925">
    <property type="entry name" value="P5C_reductase"/>
    <property type="match status" value="1"/>
</dbReference>
<dbReference type="GO" id="GO:0004735">
    <property type="term" value="F:pyrroline-5-carboxylate reductase activity"/>
    <property type="evidence" value="ECO:0007669"/>
    <property type="project" value="UniProtKB-UniRule"/>
</dbReference>
<evidence type="ECO:0000313" key="9">
    <source>
        <dbReference type="EMBL" id="HGY57023.1"/>
    </source>
</evidence>
<keyword evidence="3 4" id="KW-0560">Oxidoreductase</keyword>
<dbReference type="Gene3D" id="3.40.50.720">
    <property type="entry name" value="NAD(P)-binding Rossmann-like Domain"/>
    <property type="match status" value="1"/>
</dbReference>
<dbReference type="GO" id="GO:0005737">
    <property type="term" value="C:cytoplasm"/>
    <property type="evidence" value="ECO:0007669"/>
    <property type="project" value="UniProtKB-SubCell"/>
</dbReference>
<feature type="domain" description="Pyrroline-5-carboxylate reductase dimerisation" evidence="8">
    <location>
        <begin position="162"/>
        <end position="265"/>
    </location>
</feature>
<dbReference type="InterPro" id="IPR028939">
    <property type="entry name" value="P5C_Rdtase_cat_N"/>
</dbReference>
<feature type="binding site" evidence="6">
    <location>
        <position position="58"/>
    </location>
    <ligand>
        <name>NADPH</name>
        <dbReference type="ChEBI" id="CHEBI:57783"/>
    </ligand>
</feature>
<dbReference type="EMBL" id="DRQG01000142">
    <property type="protein sequence ID" value="HGY57023.1"/>
    <property type="molecule type" value="Genomic_DNA"/>
</dbReference>
<dbReference type="InterPro" id="IPR029036">
    <property type="entry name" value="P5CR_dimer"/>
</dbReference>
<dbReference type="Pfam" id="PF14748">
    <property type="entry name" value="P5CR_dimer"/>
    <property type="match status" value="1"/>
</dbReference>
<sequence length="270" mass="29009">MNKDSKIAILGAGNIGMAIAHGLIQSGLYDYSQIILTRRHSKKIGHLQELGFNARADNCSAVKEAGIILIAVEPQNMNELLEEIRQEIRAKQLVISVVTGVEIKDIARFLGEEVSIVRAMPNTAISIRQSMTCLSVANADNGALKKAEDIFRSVGQTEVIDEVNMTAATALAACGIAFFLRAVRAASQGGIEIGFNADKALRIAAQTAKGAASLLLENEQHPEFEIDKVTTPRGVTISGLNQMEHAGFSSAMITGIVTSWTKASKLYKEE</sequence>
<organism evidence="9">
    <name type="scientific">Caldithrix abyssi</name>
    <dbReference type="NCBI Taxonomy" id="187145"/>
    <lineage>
        <taxon>Bacteria</taxon>
        <taxon>Pseudomonadati</taxon>
        <taxon>Calditrichota</taxon>
        <taxon>Calditrichia</taxon>
        <taxon>Calditrichales</taxon>
        <taxon>Calditrichaceae</taxon>
        <taxon>Caldithrix</taxon>
    </lineage>
</organism>
<evidence type="ECO:0000256" key="6">
    <source>
        <dbReference type="PIRSR" id="PIRSR000193-1"/>
    </source>
</evidence>
<evidence type="ECO:0000259" key="8">
    <source>
        <dbReference type="Pfam" id="PF14748"/>
    </source>
</evidence>
<evidence type="ECO:0000259" key="7">
    <source>
        <dbReference type="Pfam" id="PF03807"/>
    </source>
</evidence>
<evidence type="ECO:0000256" key="1">
    <source>
        <dbReference type="ARBA" id="ARBA00005525"/>
    </source>
</evidence>
<evidence type="ECO:0000256" key="2">
    <source>
        <dbReference type="ARBA" id="ARBA00022857"/>
    </source>
</evidence>
<comment type="caution">
    <text evidence="9">The sequence shown here is derived from an EMBL/GenBank/DDBJ whole genome shotgun (WGS) entry which is preliminary data.</text>
</comment>
<dbReference type="InterPro" id="IPR036291">
    <property type="entry name" value="NAD(P)-bd_dom_sf"/>
</dbReference>
<evidence type="ECO:0000256" key="3">
    <source>
        <dbReference type="ARBA" id="ARBA00023002"/>
    </source>
</evidence>
<feature type="binding site" evidence="6">
    <location>
        <begin position="71"/>
        <end position="74"/>
    </location>
    <ligand>
        <name>NADP(+)</name>
        <dbReference type="ChEBI" id="CHEBI:58349"/>
    </ligand>
</feature>
<comment type="similarity">
    <text evidence="1 4">Belongs to the pyrroline-5-carboxylate reductase family.</text>
</comment>
<dbReference type="SUPFAM" id="SSF51735">
    <property type="entry name" value="NAD(P)-binding Rossmann-fold domains"/>
    <property type="match status" value="1"/>
</dbReference>
<evidence type="ECO:0000256" key="5">
    <source>
        <dbReference type="NCBIfam" id="TIGR00112"/>
    </source>
</evidence>
<comment type="pathway">
    <text evidence="4">Amino-acid biosynthesis; L-proline biosynthesis; L-proline from L-glutamate 5-semialdehyde: step 1/1.</text>
</comment>
<dbReference type="NCBIfam" id="TIGR00112">
    <property type="entry name" value="proC"/>
    <property type="match status" value="1"/>
</dbReference>
<accession>A0A7V4U311</accession>
<evidence type="ECO:0000256" key="4">
    <source>
        <dbReference type="HAMAP-Rule" id="MF_01925"/>
    </source>
</evidence>
<dbReference type="PANTHER" id="PTHR11645">
    <property type="entry name" value="PYRROLINE-5-CARBOXYLATE REDUCTASE"/>
    <property type="match status" value="1"/>
</dbReference>
<dbReference type="PIRSF" id="PIRSF000193">
    <property type="entry name" value="Pyrrol-5-carb_rd"/>
    <property type="match status" value="1"/>
</dbReference>
<keyword evidence="4" id="KW-0963">Cytoplasm</keyword>
<dbReference type="Proteomes" id="UP000885779">
    <property type="component" value="Unassembled WGS sequence"/>
</dbReference>
<dbReference type="SUPFAM" id="SSF48179">
    <property type="entry name" value="6-phosphogluconate dehydrogenase C-terminal domain-like"/>
    <property type="match status" value="1"/>
</dbReference>
<protein>
    <recommendedName>
        <fullName evidence="4 5">Pyrroline-5-carboxylate reductase</fullName>
        <shortName evidence="4">P5C reductase</shortName>
        <shortName evidence="4">P5CR</shortName>
        <ecNumber evidence="4 5">1.5.1.2</ecNumber>
    </recommendedName>
    <alternativeName>
        <fullName evidence="4">PCA reductase</fullName>
    </alternativeName>
</protein>
<keyword evidence="4" id="KW-0028">Amino-acid biosynthesis</keyword>
<dbReference type="GO" id="GO:0055129">
    <property type="term" value="P:L-proline biosynthetic process"/>
    <property type="evidence" value="ECO:0007669"/>
    <property type="project" value="UniProtKB-UniRule"/>
</dbReference>
<name>A0A7V4U311_CALAY</name>
<dbReference type="InterPro" id="IPR000304">
    <property type="entry name" value="Pyrroline-COOH_reductase"/>
</dbReference>
<dbReference type="AlphaFoldDB" id="A0A7V4U311"/>
<reference evidence="9" key="1">
    <citation type="journal article" date="2020" name="mSystems">
        <title>Genome- and Community-Level Interaction Insights into Carbon Utilization and Element Cycling Functions of Hydrothermarchaeota in Hydrothermal Sediment.</title>
        <authorList>
            <person name="Zhou Z."/>
            <person name="Liu Y."/>
            <person name="Xu W."/>
            <person name="Pan J."/>
            <person name="Luo Z.H."/>
            <person name="Li M."/>
        </authorList>
    </citation>
    <scope>NUCLEOTIDE SEQUENCE [LARGE SCALE GENOMIC DNA]</scope>
    <source>
        <strain evidence="9">HyVt-577</strain>
    </source>
</reference>
<dbReference type="UniPathway" id="UPA00098">
    <property type="reaction ID" value="UER00361"/>
</dbReference>
<comment type="function">
    <text evidence="4">Catalyzes the reduction of 1-pyrroline-5-carboxylate (PCA) to L-proline.</text>
</comment>
<proteinExistence type="inferred from homology"/>
<keyword evidence="4" id="KW-0641">Proline biosynthesis</keyword>
<comment type="catalytic activity">
    <reaction evidence="4">
        <text>L-proline + NADP(+) = (S)-1-pyrroline-5-carboxylate + NADPH + 2 H(+)</text>
        <dbReference type="Rhea" id="RHEA:14109"/>
        <dbReference type="ChEBI" id="CHEBI:15378"/>
        <dbReference type="ChEBI" id="CHEBI:17388"/>
        <dbReference type="ChEBI" id="CHEBI:57783"/>
        <dbReference type="ChEBI" id="CHEBI:58349"/>
        <dbReference type="ChEBI" id="CHEBI:60039"/>
        <dbReference type="EC" id="1.5.1.2"/>
    </reaction>
</comment>
<dbReference type="Gene3D" id="1.10.3730.10">
    <property type="entry name" value="ProC C-terminal domain-like"/>
    <property type="match status" value="1"/>
</dbReference>
<feature type="domain" description="Pyrroline-5-carboxylate reductase catalytic N-terminal" evidence="7">
    <location>
        <begin position="6"/>
        <end position="99"/>
    </location>
</feature>
<dbReference type="EC" id="1.5.1.2" evidence="4 5"/>
<comment type="subcellular location">
    <subcellularLocation>
        <location evidence="4">Cytoplasm</location>
    </subcellularLocation>
</comment>
<dbReference type="FunFam" id="1.10.3730.10:FF:000001">
    <property type="entry name" value="Pyrroline-5-carboxylate reductase"/>
    <property type="match status" value="1"/>
</dbReference>
<keyword evidence="2 4" id="KW-0521">NADP</keyword>
<comment type="catalytic activity">
    <reaction evidence="4">
        <text>L-proline + NAD(+) = (S)-1-pyrroline-5-carboxylate + NADH + 2 H(+)</text>
        <dbReference type="Rhea" id="RHEA:14105"/>
        <dbReference type="ChEBI" id="CHEBI:15378"/>
        <dbReference type="ChEBI" id="CHEBI:17388"/>
        <dbReference type="ChEBI" id="CHEBI:57540"/>
        <dbReference type="ChEBI" id="CHEBI:57945"/>
        <dbReference type="ChEBI" id="CHEBI:60039"/>
        <dbReference type="EC" id="1.5.1.2"/>
    </reaction>
</comment>
<dbReference type="InterPro" id="IPR008927">
    <property type="entry name" value="6-PGluconate_DH-like_C_sf"/>
</dbReference>
<dbReference type="Pfam" id="PF03807">
    <property type="entry name" value="F420_oxidored"/>
    <property type="match status" value="1"/>
</dbReference>